<dbReference type="SUPFAM" id="SSF52172">
    <property type="entry name" value="CheY-like"/>
    <property type="match status" value="1"/>
</dbReference>
<organism evidence="5 7">
    <name type="scientific">Paracoccus liaowanqingii</name>
    <dbReference type="NCBI Taxonomy" id="2560053"/>
    <lineage>
        <taxon>Bacteria</taxon>
        <taxon>Pseudomonadati</taxon>
        <taxon>Pseudomonadota</taxon>
        <taxon>Alphaproteobacteria</taxon>
        <taxon>Rhodobacterales</taxon>
        <taxon>Paracoccaceae</taxon>
        <taxon>Paracoccus</taxon>
    </lineage>
</organism>
<sequence length="126" mass="13801">MVDRQSAKDRRVLVVEDELLIVLVIEDTLTDLGAEVVGPVAHLDAALRLAAEASIDAAILDVNIREGNSYAVADVLAERGIPFVFCSGYSDWALEERHRDRPRLNKPYTSKELEEQVLELLGGASG</sequence>
<keyword evidence="4" id="KW-0614">Plasmid</keyword>
<dbReference type="PROSITE" id="PS50110">
    <property type="entry name" value="RESPONSE_REGULATORY"/>
    <property type="match status" value="1"/>
</dbReference>
<evidence type="ECO:0000313" key="6">
    <source>
        <dbReference type="Proteomes" id="UP000296374"/>
    </source>
</evidence>
<dbReference type="PANTHER" id="PTHR44591">
    <property type="entry name" value="STRESS RESPONSE REGULATOR PROTEIN 1"/>
    <property type="match status" value="1"/>
</dbReference>
<dbReference type="PANTHER" id="PTHR44591:SF24">
    <property type="entry name" value="PROTEIN-GLUTAMATE METHYLESTERASE_PROTEIN-GLUTAMINE GLUTAMINASE 1"/>
    <property type="match status" value="1"/>
</dbReference>
<dbReference type="InterPro" id="IPR001789">
    <property type="entry name" value="Sig_transdc_resp-reg_receiver"/>
</dbReference>
<proteinExistence type="predicted"/>
<reference evidence="5 7" key="1">
    <citation type="submission" date="2019-03" db="EMBL/GenBank/DDBJ databases">
        <authorList>
            <person name="Li J."/>
        </authorList>
    </citation>
    <scope>NUCLEOTIDE SEQUENCE [LARGE SCALE GENOMIC DNA]</scope>
    <source>
        <strain evidence="5 7">3058</strain>
    </source>
</reference>
<dbReference type="GO" id="GO:0000160">
    <property type="term" value="P:phosphorelay signal transduction system"/>
    <property type="evidence" value="ECO:0007669"/>
    <property type="project" value="InterPro"/>
</dbReference>
<evidence type="ECO:0000256" key="1">
    <source>
        <dbReference type="ARBA" id="ARBA00022553"/>
    </source>
</evidence>
<reference evidence="4" key="3">
    <citation type="journal article" date="2020" name="Int. J. Syst. Evol. Microbiol.">
        <title>Paracoccus liaowanqingii sp. nov., isolated from Tibetan antelope (Pantholops hodgsonii).</title>
        <authorList>
            <person name="Li J."/>
            <person name="Lu S."/>
            <person name="Jin D."/>
            <person name="Yang J."/>
            <person name="Lai X.H."/>
            <person name="Huang Y."/>
            <person name="Tian Z."/>
            <person name="Dong K."/>
            <person name="Zhang S."/>
            <person name="Lei W."/>
            <person name="Pu J."/>
            <person name="Zhang G."/>
            <person name="Wu X."/>
            <person name="Huang Y."/>
            <person name="Ren Z."/>
            <person name="Wang S."/>
            <person name="Xu J."/>
        </authorList>
    </citation>
    <scope>NUCLEOTIDE SEQUENCE</scope>
    <source>
        <strain evidence="4">2251</strain>
    </source>
</reference>
<dbReference type="AlphaFoldDB" id="A0A4Z1C9Z6"/>
<dbReference type="Gene3D" id="3.40.50.2300">
    <property type="match status" value="1"/>
</dbReference>
<accession>A0A4Y5SST0</accession>
<feature type="domain" description="Response regulatory" evidence="3">
    <location>
        <begin position="11"/>
        <end position="121"/>
    </location>
</feature>
<protein>
    <submittedName>
        <fullName evidence="5">Response regulator</fullName>
    </submittedName>
</protein>
<dbReference type="OrthoDB" id="582170at2"/>
<reference evidence="6" key="2">
    <citation type="submission" date="2019-05" db="EMBL/GenBank/DDBJ databases">
        <title>Tamlana fucoidanivorans sp. nov., isolated from the surface of algae collected from Fujian province in China.</title>
        <authorList>
            <person name="Li J."/>
        </authorList>
    </citation>
    <scope>NUCLEOTIDE SEQUENCE [LARGE SCALE GENOMIC DNA]</scope>
    <source>
        <strain evidence="6">2251</strain>
        <plasmid evidence="6">unnamed8</plasmid>
    </source>
</reference>
<dbReference type="Proteomes" id="UP000296374">
    <property type="component" value="Plasmid unnamed8"/>
</dbReference>
<dbReference type="KEGG" id="plia:E4191_16545"/>
<dbReference type="InterPro" id="IPR011006">
    <property type="entry name" value="CheY-like_superfamily"/>
</dbReference>
<geneLocation type="plasmid" evidence="4 6">
    <name>unnamed8</name>
</geneLocation>
<evidence type="ECO:0000259" key="3">
    <source>
        <dbReference type="PROSITE" id="PS50110"/>
    </source>
</evidence>
<dbReference type="Pfam" id="PF00072">
    <property type="entry name" value="Response_reg"/>
    <property type="match status" value="1"/>
</dbReference>
<keyword evidence="1 2" id="KW-0597">Phosphoprotein</keyword>
<feature type="modified residue" description="4-aspartylphosphate" evidence="2">
    <location>
        <position position="61"/>
    </location>
</feature>
<keyword evidence="7" id="KW-1185">Reference proteome</keyword>
<evidence type="ECO:0000313" key="4">
    <source>
        <dbReference type="EMBL" id="QDA35774.1"/>
    </source>
</evidence>
<evidence type="ECO:0000313" key="7">
    <source>
        <dbReference type="Proteomes" id="UP000297972"/>
    </source>
</evidence>
<dbReference type="EMBL" id="SRPG01000227">
    <property type="protein sequence ID" value="TGN50441.1"/>
    <property type="molecule type" value="Genomic_DNA"/>
</dbReference>
<evidence type="ECO:0000313" key="5">
    <source>
        <dbReference type="EMBL" id="TGN50441.1"/>
    </source>
</evidence>
<dbReference type="RefSeq" id="WP_135818698.1">
    <property type="nucleotide sequence ID" value="NZ_CP040759.1"/>
</dbReference>
<dbReference type="Proteomes" id="UP000297972">
    <property type="component" value="Unassembled WGS sequence"/>
</dbReference>
<name>A0A4Z1C9Z6_9RHOB</name>
<accession>A0A4Z1C9Z6</accession>
<evidence type="ECO:0000256" key="2">
    <source>
        <dbReference type="PROSITE-ProRule" id="PRU00169"/>
    </source>
</evidence>
<gene>
    <name evidence="4" type="ORF">E4191_16545</name>
    <name evidence="5" type="ORF">E4L95_17500</name>
</gene>
<dbReference type="EMBL" id="CP040759">
    <property type="protein sequence ID" value="QDA35774.1"/>
    <property type="molecule type" value="Genomic_DNA"/>
</dbReference>
<dbReference type="InterPro" id="IPR050595">
    <property type="entry name" value="Bact_response_regulator"/>
</dbReference>
<dbReference type="SMART" id="SM00448">
    <property type="entry name" value="REC"/>
    <property type="match status" value="1"/>
</dbReference>